<sequence>MPCSFITQATEFSFSAGP</sequence>
<organism evidence="1">
    <name type="scientific">Anguilla anguilla</name>
    <name type="common">European freshwater eel</name>
    <name type="synonym">Muraena anguilla</name>
    <dbReference type="NCBI Taxonomy" id="7936"/>
    <lineage>
        <taxon>Eukaryota</taxon>
        <taxon>Metazoa</taxon>
        <taxon>Chordata</taxon>
        <taxon>Craniata</taxon>
        <taxon>Vertebrata</taxon>
        <taxon>Euteleostomi</taxon>
        <taxon>Actinopterygii</taxon>
        <taxon>Neopterygii</taxon>
        <taxon>Teleostei</taxon>
        <taxon>Anguilliformes</taxon>
        <taxon>Anguillidae</taxon>
        <taxon>Anguilla</taxon>
    </lineage>
</organism>
<reference evidence="1" key="2">
    <citation type="journal article" date="2015" name="Fish Shellfish Immunol.">
        <title>Early steps in the European eel (Anguilla anguilla)-Vibrio vulnificus interaction in the gills: Role of the RtxA13 toxin.</title>
        <authorList>
            <person name="Callol A."/>
            <person name="Pajuelo D."/>
            <person name="Ebbesson L."/>
            <person name="Teles M."/>
            <person name="MacKenzie S."/>
            <person name="Amaro C."/>
        </authorList>
    </citation>
    <scope>NUCLEOTIDE SEQUENCE</scope>
</reference>
<proteinExistence type="predicted"/>
<name>A0A0E9V6C8_ANGAN</name>
<dbReference type="EMBL" id="GBXM01034893">
    <property type="protein sequence ID" value="JAH73684.1"/>
    <property type="molecule type" value="Transcribed_RNA"/>
</dbReference>
<dbReference type="AlphaFoldDB" id="A0A0E9V6C8"/>
<reference evidence="1" key="1">
    <citation type="submission" date="2014-11" db="EMBL/GenBank/DDBJ databases">
        <authorList>
            <person name="Amaro Gonzalez C."/>
        </authorList>
    </citation>
    <scope>NUCLEOTIDE SEQUENCE</scope>
</reference>
<protein>
    <submittedName>
        <fullName evidence="1">Uncharacterized protein</fullName>
    </submittedName>
</protein>
<evidence type="ECO:0000313" key="1">
    <source>
        <dbReference type="EMBL" id="JAH73684.1"/>
    </source>
</evidence>
<accession>A0A0E9V6C8</accession>